<sequence length="233" mass="25845">MAHYRIIDTASWPRRDHFTFYRQFANPSFNLCVPIAAQRLYECAKDRRVSFFQLALYALLRAANGVPQLRQRVRNDEVIEYDSLAVMTPVMTVGEGFRQVWCDNAPEFTAFSAAATPKIVAARETSPAPLIVDGEHFICASCLPWLHFTSMTHAEYAVGAAVPALTWGKLQNGVIPVAGRFNHAFVDGLHASRFYALVEEGFNDPERLWLPLTETAPSPASPSGEGALTSARN</sequence>
<dbReference type="SUPFAM" id="SSF52777">
    <property type="entry name" value="CoA-dependent acyltransferases"/>
    <property type="match status" value="1"/>
</dbReference>
<dbReference type="EMBL" id="UAWQ01000002">
    <property type="protein sequence ID" value="SQC36681.1"/>
    <property type="molecule type" value="Genomic_DNA"/>
</dbReference>
<proteinExistence type="predicted"/>
<dbReference type="InterPro" id="IPR023213">
    <property type="entry name" value="CAT-like_dom_sf"/>
</dbReference>
<dbReference type="Gene3D" id="3.30.559.10">
    <property type="entry name" value="Chloramphenicol acetyltransferase-like domain"/>
    <property type="match status" value="1"/>
</dbReference>
<dbReference type="EC" id="2.3.1.28" evidence="2"/>
<dbReference type="InterPro" id="IPR001707">
    <property type="entry name" value="Cmp_AcTrfase"/>
</dbReference>
<dbReference type="AlphaFoldDB" id="A0A2X3EJQ0"/>
<protein>
    <submittedName>
        <fullName evidence="2">Chloramphenicol acetyltransferase</fullName>
        <ecNumber evidence="2">2.3.1.28</ecNumber>
    </submittedName>
</protein>
<dbReference type="PANTHER" id="PTHR38474">
    <property type="entry name" value="SLR0299 PROTEIN"/>
    <property type="match status" value="1"/>
</dbReference>
<reference evidence="2 3" key="1">
    <citation type="submission" date="2018-06" db="EMBL/GenBank/DDBJ databases">
        <authorList>
            <consortium name="Pathogen Informatics"/>
            <person name="Doyle S."/>
        </authorList>
    </citation>
    <scope>NUCLEOTIDE SEQUENCE [LARGE SCALE GENOMIC DNA]</scope>
    <source>
        <strain evidence="2 3">NCTC13465</strain>
    </source>
</reference>
<feature type="region of interest" description="Disordered" evidence="1">
    <location>
        <begin position="213"/>
        <end position="233"/>
    </location>
</feature>
<evidence type="ECO:0000313" key="2">
    <source>
        <dbReference type="EMBL" id="SQC36681.1"/>
    </source>
</evidence>
<dbReference type="NCBIfam" id="NF033155">
    <property type="entry name" value="CatA_like_1"/>
    <property type="match status" value="1"/>
</dbReference>
<evidence type="ECO:0000256" key="1">
    <source>
        <dbReference type="SAM" id="MobiDB-lite"/>
    </source>
</evidence>
<dbReference type="Pfam" id="PF00302">
    <property type="entry name" value="CAT"/>
    <property type="match status" value="1"/>
</dbReference>
<accession>A0A2X3EJQ0</accession>
<gene>
    <name evidence="2" type="primary">cat3</name>
    <name evidence="2" type="ORF">NCTC13465_00326</name>
</gene>
<dbReference type="Proteomes" id="UP000251721">
    <property type="component" value="Unassembled WGS sequence"/>
</dbReference>
<dbReference type="PANTHER" id="PTHR38474:SF1">
    <property type="entry name" value="SLR0299 PROTEIN"/>
    <property type="match status" value="1"/>
</dbReference>
<keyword evidence="2" id="KW-0808">Transferase</keyword>
<organism evidence="2 3">
    <name type="scientific">Klebsiella pneumoniae</name>
    <dbReference type="NCBI Taxonomy" id="573"/>
    <lineage>
        <taxon>Bacteria</taxon>
        <taxon>Pseudomonadati</taxon>
        <taxon>Pseudomonadota</taxon>
        <taxon>Gammaproteobacteria</taxon>
        <taxon>Enterobacterales</taxon>
        <taxon>Enterobacteriaceae</taxon>
        <taxon>Klebsiella/Raoultella group</taxon>
        <taxon>Klebsiella</taxon>
        <taxon>Klebsiella pneumoniae complex</taxon>
    </lineage>
</organism>
<dbReference type="GO" id="GO:0008811">
    <property type="term" value="F:chloramphenicol O-acetyltransferase activity"/>
    <property type="evidence" value="ECO:0007669"/>
    <property type="project" value="UniProtKB-EC"/>
</dbReference>
<dbReference type="SMART" id="SM01059">
    <property type="entry name" value="CAT"/>
    <property type="match status" value="1"/>
</dbReference>
<keyword evidence="2" id="KW-0012">Acyltransferase</keyword>
<name>A0A2X3EJQ0_KLEPN</name>
<evidence type="ECO:0000313" key="3">
    <source>
        <dbReference type="Proteomes" id="UP000251721"/>
    </source>
</evidence>